<dbReference type="GO" id="GO:0032259">
    <property type="term" value="P:methylation"/>
    <property type="evidence" value="ECO:0007669"/>
    <property type="project" value="UniProtKB-KW"/>
</dbReference>
<gene>
    <name evidence="8" type="ORF">CFR76_02350</name>
</gene>
<dbReference type="RefSeq" id="WP_110555645.1">
    <property type="nucleotide sequence ID" value="NZ_NKUB01000002.1"/>
</dbReference>
<evidence type="ECO:0000313" key="8">
    <source>
        <dbReference type="EMBL" id="PYD70800.1"/>
    </source>
</evidence>
<evidence type="ECO:0000256" key="1">
    <source>
        <dbReference type="ARBA" id="ARBA00001286"/>
    </source>
</evidence>
<keyword evidence="2 8" id="KW-0489">Methyltransferase</keyword>
<dbReference type="InterPro" id="IPR036631">
    <property type="entry name" value="MGMT_N_sf"/>
</dbReference>
<evidence type="ECO:0000256" key="3">
    <source>
        <dbReference type="ARBA" id="ARBA00022679"/>
    </source>
</evidence>
<comment type="catalytic activity">
    <reaction evidence="1">
        <text>a 4-O-methyl-thymidine in DNA + L-cysteinyl-[protein] = a thymidine in DNA + S-methyl-L-cysteinyl-[protein]</text>
        <dbReference type="Rhea" id="RHEA:53428"/>
        <dbReference type="Rhea" id="RHEA-COMP:10131"/>
        <dbReference type="Rhea" id="RHEA-COMP:10132"/>
        <dbReference type="Rhea" id="RHEA-COMP:13555"/>
        <dbReference type="Rhea" id="RHEA-COMP:13556"/>
        <dbReference type="ChEBI" id="CHEBI:29950"/>
        <dbReference type="ChEBI" id="CHEBI:82612"/>
        <dbReference type="ChEBI" id="CHEBI:137386"/>
        <dbReference type="ChEBI" id="CHEBI:137387"/>
        <dbReference type="EC" id="2.1.1.63"/>
    </reaction>
</comment>
<keyword evidence="4" id="KW-0227">DNA damage</keyword>
<dbReference type="SUPFAM" id="SSF53155">
    <property type="entry name" value="Methylated DNA-protein cysteine methyltransferase domain"/>
    <property type="match status" value="1"/>
</dbReference>
<comment type="caution">
    <text evidence="8">The sequence shown here is derived from an EMBL/GenBank/DDBJ whole genome shotgun (WGS) entry which is preliminary data.</text>
</comment>
<dbReference type="InterPro" id="IPR036217">
    <property type="entry name" value="MethylDNA_cys_MeTrfase_DNAb"/>
</dbReference>
<evidence type="ECO:0000256" key="6">
    <source>
        <dbReference type="ARBA" id="ARBA00049348"/>
    </source>
</evidence>
<dbReference type="InterPro" id="IPR014048">
    <property type="entry name" value="MethylDNA_cys_MeTrfase_DNA-bd"/>
</dbReference>
<keyword evidence="9" id="KW-1185">Reference proteome</keyword>
<organism evidence="8 9">
    <name type="scientific">Komagataeibacter swingsii</name>
    <dbReference type="NCBI Taxonomy" id="215220"/>
    <lineage>
        <taxon>Bacteria</taxon>
        <taxon>Pseudomonadati</taxon>
        <taxon>Pseudomonadota</taxon>
        <taxon>Alphaproteobacteria</taxon>
        <taxon>Acetobacterales</taxon>
        <taxon>Acetobacteraceae</taxon>
        <taxon>Komagataeibacter</taxon>
    </lineage>
</organism>
<keyword evidence="3 8" id="KW-0808">Transferase</keyword>
<dbReference type="Proteomes" id="UP000247371">
    <property type="component" value="Unassembled WGS sequence"/>
</dbReference>
<dbReference type="AlphaFoldDB" id="A0A2V4RQA3"/>
<dbReference type="PROSITE" id="PS00374">
    <property type="entry name" value="MGMT"/>
    <property type="match status" value="1"/>
</dbReference>
<dbReference type="SUPFAM" id="SSF46767">
    <property type="entry name" value="Methylated DNA-protein cysteine methyltransferase, C-terminal domain"/>
    <property type="match status" value="1"/>
</dbReference>
<evidence type="ECO:0000256" key="2">
    <source>
        <dbReference type="ARBA" id="ARBA00022603"/>
    </source>
</evidence>
<sequence>MKPASPAATATRFVTGRSALGTVLVAMGQGGIAAIMLGDDPESLHNAARADFPGARPVHDAMADRVLAKVRACIDTPWAPPGLKLDMQGTPFQLQVWQALRAIPCGTTVTYTELAARIGRPGAVRAVAGACAANRLAVVIPCHRVIRSDGSLSGYRWGVGRKQWLLARERAGMAQAGKHPVAVQEI</sequence>
<feature type="domain" description="Methylated-DNA-[protein]-cysteine S-methyltransferase DNA binding" evidence="7">
    <location>
        <begin position="91"/>
        <end position="170"/>
    </location>
</feature>
<dbReference type="PANTHER" id="PTHR10815:SF14">
    <property type="entry name" value="BIFUNCTIONAL TRANSCRIPTIONAL ACTIVATOR_DNA REPAIR ENZYME ADA"/>
    <property type="match status" value="1"/>
</dbReference>
<comment type="catalytic activity">
    <reaction evidence="6">
        <text>a 6-O-methyl-2'-deoxyguanosine in DNA + L-cysteinyl-[protein] = S-methyl-L-cysteinyl-[protein] + a 2'-deoxyguanosine in DNA</text>
        <dbReference type="Rhea" id="RHEA:24000"/>
        <dbReference type="Rhea" id="RHEA-COMP:10131"/>
        <dbReference type="Rhea" id="RHEA-COMP:10132"/>
        <dbReference type="Rhea" id="RHEA-COMP:11367"/>
        <dbReference type="Rhea" id="RHEA-COMP:11368"/>
        <dbReference type="ChEBI" id="CHEBI:29950"/>
        <dbReference type="ChEBI" id="CHEBI:82612"/>
        <dbReference type="ChEBI" id="CHEBI:85445"/>
        <dbReference type="ChEBI" id="CHEBI:85448"/>
        <dbReference type="EC" id="2.1.1.63"/>
    </reaction>
</comment>
<dbReference type="GO" id="GO:0003908">
    <property type="term" value="F:methylated-DNA-[protein]-cysteine S-methyltransferase activity"/>
    <property type="evidence" value="ECO:0007669"/>
    <property type="project" value="UniProtKB-EC"/>
</dbReference>
<dbReference type="EMBL" id="NKUB01000002">
    <property type="protein sequence ID" value="PYD70800.1"/>
    <property type="molecule type" value="Genomic_DNA"/>
</dbReference>
<dbReference type="GO" id="GO:0006281">
    <property type="term" value="P:DNA repair"/>
    <property type="evidence" value="ECO:0007669"/>
    <property type="project" value="UniProtKB-KW"/>
</dbReference>
<dbReference type="Gene3D" id="1.10.10.10">
    <property type="entry name" value="Winged helix-like DNA-binding domain superfamily/Winged helix DNA-binding domain"/>
    <property type="match status" value="1"/>
</dbReference>
<dbReference type="NCBIfam" id="TIGR00589">
    <property type="entry name" value="ogt"/>
    <property type="match status" value="1"/>
</dbReference>
<evidence type="ECO:0000313" key="9">
    <source>
        <dbReference type="Proteomes" id="UP000247371"/>
    </source>
</evidence>
<dbReference type="InterPro" id="IPR001497">
    <property type="entry name" value="MethylDNA_cys_MeTrfase_AS"/>
</dbReference>
<evidence type="ECO:0000256" key="4">
    <source>
        <dbReference type="ARBA" id="ARBA00022763"/>
    </source>
</evidence>
<proteinExistence type="predicted"/>
<dbReference type="Gene3D" id="3.30.160.70">
    <property type="entry name" value="Methylated DNA-protein cysteine methyltransferase domain"/>
    <property type="match status" value="1"/>
</dbReference>
<dbReference type="CDD" id="cd06445">
    <property type="entry name" value="ATase"/>
    <property type="match status" value="1"/>
</dbReference>
<dbReference type="PANTHER" id="PTHR10815">
    <property type="entry name" value="METHYLATED-DNA--PROTEIN-CYSTEINE METHYLTRANSFERASE"/>
    <property type="match status" value="1"/>
</dbReference>
<dbReference type="Pfam" id="PF01035">
    <property type="entry name" value="DNA_binding_1"/>
    <property type="match status" value="1"/>
</dbReference>
<accession>A0A2V4RQA3</accession>
<dbReference type="InterPro" id="IPR036388">
    <property type="entry name" value="WH-like_DNA-bd_sf"/>
</dbReference>
<dbReference type="FunFam" id="1.10.10.10:FF:000410">
    <property type="entry name" value="ADA regulatory protein, putative"/>
    <property type="match status" value="1"/>
</dbReference>
<evidence type="ECO:0000259" key="7">
    <source>
        <dbReference type="Pfam" id="PF01035"/>
    </source>
</evidence>
<protein>
    <submittedName>
        <fullName evidence="8">Cysteine methyltransferase</fullName>
    </submittedName>
</protein>
<name>A0A2V4RQA3_9PROT</name>
<keyword evidence="5" id="KW-0234">DNA repair</keyword>
<reference evidence="8 9" key="1">
    <citation type="submission" date="2017-07" db="EMBL/GenBank/DDBJ databases">
        <title>A draft genome sequence of Komagataeibacter swingsii LMG 22125.</title>
        <authorList>
            <person name="Skraban J."/>
            <person name="Cleenwerck I."/>
            <person name="Vandamme P."/>
            <person name="Trcek J."/>
        </authorList>
    </citation>
    <scope>NUCLEOTIDE SEQUENCE [LARGE SCALE GENOMIC DNA]</scope>
    <source>
        <strain evidence="8 9">LMG 22125</strain>
    </source>
</reference>
<evidence type="ECO:0000256" key="5">
    <source>
        <dbReference type="ARBA" id="ARBA00023204"/>
    </source>
</evidence>